<gene>
    <name evidence="1" type="ORF">Hypma_011937</name>
</gene>
<sequence>MKAADERLVLELTSEGSKRAAIESGAKLAADVIATAEARTECIEQYFDYSYDNQHKSVATESKEGARLVEYAPHAGGKLIDHVLPPIRAWIRFDTIVLILRRELQVDISIDVQLTVSFPVGSISSSTPFAHISTRSLLR</sequence>
<dbReference type="EMBL" id="LUEZ02000055">
    <property type="protein sequence ID" value="RDB21539.1"/>
    <property type="molecule type" value="Genomic_DNA"/>
</dbReference>
<accession>A0A369JH78</accession>
<name>A0A369JH78_HYPMA</name>
<dbReference type="Proteomes" id="UP000076154">
    <property type="component" value="Unassembled WGS sequence"/>
</dbReference>
<organism evidence="1 2">
    <name type="scientific">Hypsizygus marmoreus</name>
    <name type="common">White beech mushroom</name>
    <name type="synonym">Agaricus marmoreus</name>
    <dbReference type="NCBI Taxonomy" id="39966"/>
    <lineage>
        <taxon>Eukaryota</taxon>
        <taxon>Fungi</taxon>
        <taxon>Dikarya</taxon>
        <taxon>Basidiomycota</taxon>
        <taxon>Agaricomycotina</taxon>
        <taxon>Agaricomycetes</taxon>
        <taxon>Agaricomycetidae</taxon>
        <taxon>Agaricales</taxon>
        <taxon>Tricholomatineae</taxon>
        <taxon>Lyophyllaceae</taxon>
        <taxon>Hypsizygus</taxon>
    </lineage>
</organism>
<dbReference type="InParanoid" id="A0A369JH78"/>
<dbReference type="AlphaFoldDB" id="A0A369JH78"/>
<keyword evidence="2" id="KW-1185">Reference proteome</keyword>
<proteinExistence type="predicted"/>
<reference evidence="1" key="1">
    <citation type="submission" date="2018-04" db="EMBL/GenBank/DDBJ databases">
        <title>Whole genome sequencing of Hypsizygus marmoreus.</title>
        <authorList>
            <person name="Choi I.-G."/>
            <person name="Min B."/>
            <person name="Kim J.-G."/>
            <person name="Kim S."/>
            <person name="Oh Y.-L."/>
            <person name="Kong W.-S."/>
            <person name="Park H."/>
            <person name="Jeong J."/>
            <person name="Song E.-S."/>
        </authorList>
    </citation>
    <scope>NUCLEOTIDE SEQUENCE [LARGE SCALE GENOMIC DNA]</scope>
    <source>
        <strain evidence="1">51987-8</strain>
    </source>
</reference>
<evidence type="ECO:0000313" key="2">
    <source>
        <dbReference type="Proteomes" id="UP000076154"/>
    </source>
</evidence>
<comment type="caution">
    <text evidence="1">The sequence shown here is derived from an EMBL/GenBank/DDBJ whole genome shotgun (WGS) entry which is preliminary data.</text>
</comment>
<protein>
    <submittedName>
        <fullName evidence="1">Uncharacterized protein</fullName>
    </submittedName>
</protein>
<evidence type="ECO:0000313" key="1">
    <source>
        <dbReference type="EMBL" id="RDB21539.1"/>
    </source>
</evidence>